<dbReference type="RefSeq" id="WP_202014308.1">
    <property type="nucleotide sequence ID" value="NZ_JAERRB010000011.1"/>
</dbReference>
<dbReference type="InterPro" id="IPR010559">
    <property type="entry name" value="Sig_transdc_His_kin_internal"/>
</dbReference>
<feature type="transmembrane region" description="Helical" evidence="1">
    <location>
        <begin position="12"/>
        <end position="31"/>
    </location>
</feature>
<dbReference type="PANTHER" id="PTHR34220">
    <property type="entry name" value="SENSOR HISTIDINE KINASE YPDA"/>
    <property type="match status" value="1"/>
</dbReference>
<keyword evidence="3" id="KW-0808">Transferase</keyword>
<dbReference type="GO" id="GO:0016301">
    <property type="term" value="F:kinase activity"/>
    <property type="evidence" value="ECO:0007669"/>
    <property type="project" value="UniProtKB-KW"/>
</dbReference>
<feature type="transmembrane region" description="Helical" evidence="1">
    <location>
        <begin position="43"/>
        <end position="62"/>
    </location>
</feature>
<feature type="transmembrane region" description="Helical" evidence="1">
    <location>
        <begin position="74"/>
        <end position="92"/>
    </location>
</feature>
<gene>
    <name evidence="3" type="ORF">JI741_25445</name>
</gene>
<evidence type="ECO:0000313" key="4">
    <source>
        <dbReference type="Proteomes" id="UP000613030"/>
    </source>
</evidence>
<feature type="domain" description="Signal transduction histidine kinase internal region" evidence="2">
    <location>
        <begin position="153"/>
        <end position="231"/>
    </location>
</feature>
<evidence type="ECO:0000256" key="1">
    <source>
        <dbReference type="SAM" id="Phobius"/>
    </source>
</evidence>
<dbReference type="InterPro" id="IPR036890">
    <property type="entry name" value="HATPase_C_sf"/>
</dbReference>
<name>A0ABS1KYY8_9BACT</name>
<sequence length="339" mass="39249">MQQQKLQSVDITKVQVVGWLVLYCIHVAYYWPVSGVAESFVTPFIAVGFYLLIIYGNVLWLIPTWYARGRVGQYAAVLFLFFVAVVAVRMWVNYEVLFVRLNQTMYDYSPRQIAYVAFSTFLTVIISVVAYAAIRYFSLLKMEEAREAQRYRAELDLLKARVQPHFLFNTLNNIYYEAYRESPRAAALIDKLSGMMRYFVEESPREQVALSTEIAFLQNYIDLERIRMRHQLQLTFELPVITTQQIPPMLLMPLVENLFKHGIDKRKPENPVAISLQFVDEHLVFTVANPLPEEKHSAAAGGFGLKNLRQRLQMLYTDFTLRSEAEGNRFVSTLSIPLA</sequence>
<keyword evidence="3" id="KW-0418">Kinase</keyword>
<dbReference type="SUPFAM" id="SSF55874">
    <property type="entry name" value="ATPase domain of HSP90 chaperone/DNA topoisomerase II/histidine kinase"/>
    <property type="match status" value="1"/>
</dbReference>
<evidence type="ECO:0000313" key="3">
    <source>
        <dbReference type="EMBL" id="MBL0744604.1"/>
    </source>
</evidence>
<dbReference type="InterPro" id="IPR050640">
    <property type="entry name" value="Bact_2-comp_sensor_kinase"/>
</dbReference>
<evidence type="ECO:0000259" key="2">
    <source>
        <dbReference type="Pfam" id="PF06580"/>
    </source>
</evidence>
<keyword evidence="1" id="KW-0812">Transmembrane</keyword>
<reference evidence="3 4" key="1">
    <citation type="submission" date="2021-01" db="EMBL/GenBank/DDBJ databases">
        <title>Chryseolinea sp. Jin1 Genome sequencing and assembly.</title>
        <authorList>
            <person name="Kim I."/>
        </authorList>
    </citation>
    <scope>NUCLEOTIDE SEQUENCE [LARGE SCALE GENOMIC DNA]</scope>
    <source>
        <strain evidence="3 4">Jin1</strain>
    </source>
</reference>
<feature type="transmembrane region" description="Helical" evidence="1">
    <location>
        <begin position="112"/>
        <end position="134"/>
    </location>
</feature>
<proteinExistence type="predicted"/>
<dbReference type="PANTHER" id="PTHR34220:SF7">
    <property type="entry name" value="SENSOR HISTIDINE KINASE YPDA"/>
    <property type="match status" value="1"/>
</dbReference>
<dbReference type="Gene3D" id="3.30.565.10">
    <property type="entry name" value="Histidine kinase-like ATPase, C-terminal domain"/>
    <property type="match status" value="1"/>
</dbReference>
<protein>
    <submittedName>
        <fullName evidence="3">Histidine kinase</fullName>
    </submittedName>
</protein>
<keyword evidence="1" id="KW-1133">Transmembrane helix</keyword>
<keyword evidence="1" id="KW-0472">Membrane</keyword>
<organism evidence="3 4">
    <name type="scientific">Chryseolinea lacunae</name>
    <dbReference type="NCBI Taxonomy" id="2801331"/>
    <lineage>
        <taxon>Bacteria</taxon>
        <taxon>Pseudomonadati</taxon>
        <taxon>Bacteroidota</taxon>
        <taxon>Cytophagia</taxon>
        <taxon>Cytophagales</taxon>
        <taxon>Fulvivirgaceae</taxon>
        <taxon>Chryseolinea</taxon>
    </lineage>
</organism>
<keyword evidence="4" id="KW-1185">Reference proteome</keyword>
<dbReference type="Proteomes" id="UP000613030">
    <property type="component" value="Unassembled WGS sequence"/>
</dbReference>
<dbReference type="EMBL" id="JAERRB010000011">
    <property type="protein sequence ID" value="MBL0744604.1"/>
    <property type="molecule type" value="Genomic_DNA"/>
</dbReference>
<dbReference type="Pfam" id="PF06580">
    <property type="entry name" value="His_kinase"/>
    <property type="match status" value="1"/>
</dbReference>
<comment type="caution">
    <text evidence="3">The sequence shown here is derived from an EMBL/GenBank/DDBJ whole genome shotgun (WGS) entry which is preliminary data.</text>
</comment>
<accession>A0ABS1KYY8</accession>